<gene>
    <name evidence="3 6" type="primary">rimP</name>
    <name evidence="6" type="ORF">LWF01_04840</name>
</gene>
<dbReference type="HAMAP" id="MF_01077">
    <property type="entry name" value="RimP"/>
    <property type="match status" value="1"/>
</dbReference>
<dbReference type="Pfam" id="PF02576">
    <property type="entry name" value="RimP_N"/>
    <property type="match status" value="1"/>
</dbReference>
<feature type="domain" description="Ribosome maturation factor RimP N-terminal" evidence="4">
    <location>
        <begin position="13"/>
        <end position="88"/>
    </location>
</feature>
<evidence type="ECO:0000259" key="4">
    <source>
        <dbReference type="Pfam" id="PF02576"/>
    </source>
</evidence>
<evidence type="ECO:0000256" key="3">
    <source>
        <dbReference type="HAMAP-Rule" id="MF_01077"/>
    </source>
</evidence>
<dbReference type="InterPro" id="IPR036847">
    <property type="entry name" value="RimP_C_sf"/>
</dbReference>
<dbReference type="InterPro" id="IPR028998">
    <property type="entry name" value="RimP_C"/>
</dbReference>
<dbReference type="PANTHER" id="PTHR33867">
    <property type="entry name" value="RIBOSOME MATURATION FACTOR RIMP"/>
    <property type="match status" value="1"/>
</dbReference>
<keyword evidence="7" id="KW-1185">Reference proteome</keyword>
<evidence type="ECO:0000313" key="7">
    <source>
        <dbReference type="Proteomes" id="UP001209083"/>
    </source>
</evidence>
<dbReference type="InterPro" id="IPR028989">
    <property type="entry name" value="RimP_N"/>
</dbReference>
<evidence type="ECO:0000256" key="1">
    <source>
        <dbReference type="ARBA" id="ARBA00022490"/>
    </source>
</evidence>
<evidence type="ECO:0000256" key="2">
    <source>
        <dbReference type="ARBA" id="ARBA00022517"/>
    </source>
</evidence>
<keyword evidence="1 3" id="KW-0963">Cytoplasm</keyword>
<comment type="subcellular location">
    <subcellularLocation>
        <location evidence="3">Cytoplasm</location>
    </subcellularLocation>
</comment>
<dbReference type="PANTHER" id="PTHR33867:SF1">
    <property type="entry name" value="RIBOSOME MATURATION FACTOR RIMP"/>
    <property type="match status" value="1"/>
</dbReference>
<comment type="similarity">
    <text evidence="3">Belongs to the RimP family.</text>
</comment>
<dbReference type="CDD" id="cd01734">
    <property type="entry name" value="YlxS_C"/>
    <property type="match status" value="1"/>
</dbReference>
<dbReference type="SUPFAM" id="SSF75420">
    <property type="entry name" value="YhbC-like, N-terminal domain"/>
    <property type="match status" value="1"/>
</dbReference>
<reference evidence="6 7" key="1">
    <citation type="submission" date="2023-05" db="EMBL/GenBank/DDBJ databases">
        <title>Lithophilousrod everest ZFBP1038 complete genpme.</title>
        <authorList>
            <person name="Tian M."/>
        </authorList>
    </citation>
    <scope>NUCLEOTIDE SEQUENCE [LARGE SCALE GENOMIC DNA]</scope>
    <source>
        <strain evidence="6 7">ZFBP1038</strain>
    </source>
</reference>
<evidence type="ECO:0000313" key="6">
    <source>
        <dbReference type="EMBL" id="WGW13104.1"/>
    </source>
</evidence>
<keyword evidence="2 3" id="KW-0690">Ribosome biogenesis</keyword>
<dbReference type="SUPFAM" id="SSF74942">
    <property type="entry name" value="YhbC-like, C-terminal domain"/>
    <property type="match status" value="1"/>
</dbReference>
<sequence length="154" mass="16759">MRTEEESSLAGTLEPAVAAHDLILDDIRIVVVGSRRVVQLVVDLPEDQTGSVSLDTVASVSRAASDVLDQDEPFGGRAYTLEVSSPGATRPLTEPRHWKRALNRLIAVKTQEGDKLIGRLLDVADDGPVLDIDGQQTSLKYPEIKTAQVELEFK</sequence>
<comment type="function">
    <text evidence="3">Required for maturation of 30S ribosomal subunits.</text>
</comment>
<evidence type="ECO:0000259" key="5">
    <source>
        <dbReference type="Pfam" id="PF17384"/>
    </source>
</evidence>
<dbReference type="RefSeq" id="WP_349639914.1">
    <property type="nucleotide sequence ID" value="NZ_CP090958.1"/>
</dbReference>
<accession>A0ABY8QXV6</accession>
<dbReference type="EMBL" id="CP090958">
    <property type="protein sequence ID" value="WGW13104.1"/>
    <property type="molecule type" value="Genomic_DNA"/>
</dbReference>
<dbReference type="InterPro" id="IPR003728">
    <property type="entry name" value="Ribosome_maturation_RimP"/>
</dbReference>
<dbReference type="InterPro" id="IPR035956">
    <property type="entry name" value="RimP_N_sf"/>
</dbReference>
<proteinExistence type="inferred from homology"/>
<feature type="domain" description="Ribosome maturation factor RimP C-terminal" evidence="5">
    <location>
        <begin position="92"/>
        <end position="153"/>
    </location>
</feature>
<protein>
    <recommendedName>
        <fullName evidence="3">Ribosome maturation factor RimP</fullName>
    </recommendedName>
</protein>
<dbReference type="Gene3D" id="3.30.300.70">
    <property type="entry name" value="RimP-like superfamily, N-terminal"/>
    <property type="match status" value="1"/>
</dbReference>
<dbReference type="Proteomes" id="UP001209083">
    <property type="component" value="Chromosome"/>
</dbReference>
<dbReference type="Pfam" id="PF17384">
    <property type="entry name" value="DUF150_C"/>
    <property type="match status" value="1"/>
</dbReference>
<name>A0ABY8QXV6_9MICO</name>
<organism evidence="6 7">
    <name type="scientific">Saxibacter everestensis</name>
    <dbReference type="NCBI Taxonomy" id="2909229"/>
    <lineage>
        <taxon>Bacteria</taxon>
        <taxon>Bacillati</taxon>
        <taxon>Actinomycetota</taxon>
        <taxon>Actinomycetes</taxon>
        <taxon>Micrococcales</taxon>
        <taxon>Brevibacteriaceae</taxon>
        <taxon>Saxibacter</taxon>
    </lineage>
</organism>